<dbReference type="RefSeq" id="WP_133793009.1">
    <property type="nucleotide sequence ID" value="NZ_SOCA01000001.1"/>
</dbReference>
<dbReference type="AlphaFoldDB" id="A0A4R7SRF3"/>
<accession>A0A4R7SRF3</accession>
<protein>
    <recommendedName>
        <fullName evidence="3">3-keto-disaccharide hydrolase domain-containing protein</fullName>
    </recommendedName>
</protein>
<evidence type="ECO:0000313" key="2">
    <source>
        <dbReference type="Proteomes" id="UP000295662"/>
    </source>
</evidence>
<dbReference type="PROSITE" id="PS51257">
    <property type="entry name" value="PROKAR_LIPOPROTEIN"/>
    <property type="match status" value="1"/>
</dbReference>
<evidence type="ECO:0000313" key="1">
    <source>
        <dbReference type="EMBL" id="TDU81026.1"/>
    </source>
</evidence>
<evidence type="ECO:0008006" key="3">
    <source>
        <dbReference type="Google" id="ProtNLM"/>
    </source>
</evidence>
<dbReference type="OrthoDB" id="194079at2"/>
<keyword evidence="2" id="KW-1185">Reference proteome</keyword>
<organism evidence="1 2">
    <name type="scientific">Prosthecobacter fusiformis</name>
    <dbReference type="NCBI Taxonomy" id="48464"/>
    <lineage>
        <taxon>Bacteria</taxon>
        <taxon>Pseudomonadati</taxon>
        <taxon>Verrucomicrobiota</taxon>
        <taxon>Verrucomicrobiia</taxon>
        <taxon>Verrucomicrobiales</taxon>
        <taxon>Verrucomicrobiaceae</taxon>
        <taxon>Prosthecobacter</taxon>
    </lineage>
</organism>
<proteinExistence type="predicted"/>
<sequence>MHRFCLIILLGSLSACGPAKQSQVAQVQSWNLLDAASAGQWQQAGIPDEGKVEVKGEELILNAGLPMTGAKWTGWDAALPSTGYTIQYEAMRVEGDDIFGMVTFPVGSHQSHATFVIGGWGGTVTGISSIDFRDAGENQTRGEQRFENNRWYQVRVEVRPDDIRAWVDGRIVVNASIKGRQVTLRPGFIDHCLPFGFATWGTKARVRRVVIETIP</sequence>
<dbReference type="EMBL" id="SOCA01000001">
    <property type="protein sequence ID" value="TDU81026.1"/>
    <property type="molecule type" value="Genomic_DNA"/>
</dbReference>
<comment type="caution">
    <text evidence="1">The sequence shown here is derived from an EMBL/GenBank/DDBJ whole genome shotgun (WGS) entry which is preliminary data.</text>
</comment>
<reference evidence="1 2" key="1">
    <citation type="submission" date="2019-03" db="EMBL/GenBank/DDBJ databases">
        <title>Genomic Encyclopedia of Archaeal and Bacterial Type Strains, Phase II (KMG-II): from individual species to whole genera.</title>
        <authorList>
            <person name="Goeker M."/>
        </authorList>
    </citation>
    <scope>NUCLEOTIDE SEQUENCE [LARGE SCALE GENOMIC DNA]</scope>
    <source>
        <strain evidence="1 2">ATCC 25309</strain>
    </source>
</reference>
<name>A0A4R7SRF3_9BACT</name>
<gene>
    <name evidence="1" type="ORF">EI77_00328</name>
</gene>
<dbReference type="Gene3D" id="2.60.120.560">
    <property type="entry name" value="Exo-inulinase, domain 1"/>
    <property type="match status" value="1"/>
</dbReference>
<dbReference type="Proteomes" id="UP000295662">
    <property type="component" value="Unassembled WGS sequence"/>
</dbReference>